<feature type="transmembrane region" description="Helical" evidence="18">
    <location>
        <begin position="467"/>
        <end position="486"/>
    </location>
</feature>
<evidence type="ECO:0000256" key="3">
    <source>
        <dbReference type="ARBA" id="ARBA00022475"/>
    </source>
</evidence>
<keyword evidence="7" id="KW-0770">Synapse</keyword>
<keyword evidence="10" id="KW-1015">Disulfide bond</keyword>
<comment type="subcellular location">
    <subcellularLocation>
        <location evidence="1">Cell projection</location>
        <location evidence="1">Neuron projection</location>
    </subcellularLocation>
    <subcellularLocation>
        <location evidence="16">Postsynaptic cell membrane</location>
        <topology evidence="16">Multi-pass membrane protein</topology>
    </subcellularLocation>
</comment>
<evidence type="ECO:0000256" key="15">
    <source>
        <dbReference type="ARBA" id="ARBA00023273"/>
    </source>
</evidence>
<dbReference type="InterPro" id="IPR043458">
    <property type="entry name" value="GPR158/179"/>
</dbReference>
<evidence type="ECO:0000256" key="17">
    <source>
        <dbReference type="SAM" id="MobiDB-lite"/>
    </source>
</evidence>
<feature type="signal peptide" evidence="19">
    <location>
        <begin position="1"/>
        <end position="17"/>
    </location>
</feature>
<sequence length="1292" mass="145299">MALLVVPLLLQTGLVWGSNYGYVEWSDNDRDDKSPPVFSTQNINREPPHHPTYYPVPATERTVVAHKIEEDLPRVVTAFLHTGDSSALRQVNCSRRYELSSLRGGLHVASHYSLHSILDTVAHATNFLNMILQANRSREQTLRRDIHWYHALVQSILEGDPKIHRAVVTLQTDALTPGPHVFLQATRTENEVVLQDLSGSAHRHLKGRSPETDWFNEFRDGRRPHMHRRITEASGSKSGTYLLDKNQIKWSAPYLECEHGTFVPYWLLTLSAGFYGLKSKSAPEFRGVVRVDVNLQDVDIDQCSNSGWFGGTHRCNLTSMECTPIVGHGFVLDKYKCQCRRGFYHPSRVAVFTSSGKEQGSHRDESSDVSSKCLPCREGCPYCRDDTPCLVQEDGALRLSVASFQGLCMMLDLASMVVVYHFRRNKSIRTSGLILLEAILFGALLLYFPVMILYFNPSVFRCILLRWVRLLGFAIMYGTVILKLYRVLKVFLSRTAQRTPYMTSWRVLRLLLVILLVVLWFLVAWTSSVCQNPELSQALIAAGLTPEGLQFSMCLLDRWDYMMAVAEFLFLLWGVYLCYAVRTVPSAFHEPRYMAVAIYNELLISAIFHIIRFSLVRGLHPDWMLMLFFAHTHLTVSVTLALLLIPKFLYKGTQARDDIATEAYEEELDIGRSGSYLNNSITSAWSEHSLDPEDIRDELKKLYAQLEVYKCKKMLANNPHLQKKRNSKKGLGRSLMKRITEIPETMHLHRQCSRDDGSEHGSNRSTLRRNPFEPSHHGKPRDDSLKNKVMGLKKSLSYDHVCDQDEEGASQSGSAAGDKTTPVGTVGEGSLLGSLIGRKHAKKQLEPASTPPRLEPAVSTESVPLFWKSASAHNLTHEKKPVHLRTSIMQKSLSVIASAKEKVPGLTNKTQSVEDASKKCVKGLEGRTLSEVDETPEHYPKMPVSQSVEYSKTPLKMGIMKQQVLFYIITFLIEIDSALMCSSCTGRNLYDLSEVCSWELEEPQTPSEAKTQKHVSIAPGETTSGRRGSSSSSGVTKGGRSQQRPKTGQSPSNRRRAKDKGGEKEEGRETRKSRAPRSPLPLKPDVCPWEFDDQPMLKGDSDSISPDRIRRKKSVTPTDGKPKGLHSDHSKSTGSLLQPPSLMVEICPWDYTSPPSPKQEKTCNSPTSHKKKRKGSSSSNHKAEKEKGREKSRERRSSSSKPPSERRRVSQSSECGGPVSERRRSSTRDPEVMEVRRAEVFSRETELTHGSLAQTRKSPEKKKDGSLSTSYKPGAKTVDVCPWDFQDSGERA</sequence>
<dbReference type="Bgee" id="ENSNBRG00000008812">
    <property type="expression patterns" value="Expressed in brain"/>
</dbReference>
<keyword evidence="8" id="KW-0297">G-protein coupled receptor</keyword>
<keyword evidence="12" id="KW-0325">Glycoprotein</keyword>
<evidence type="ECO:0000256" key="10">
    <source>
        <dbReference type="ARBA" id="ARBA00023157"/>
    </source>
</evidence>
<evidence type="ECO:0000256" key="7">
    <source>
        <dbReference type="ARBA" id="ARBA00023018"/>
    </source>
</evidence>
<dbReference type="Proteomes" id="UP000261580">
    <property type="component" value="Unassembled WGS sequence"/>
</dbReference>
<keyword evidence="15" id="KW-0966">Cell projection</keyword>
<dbReference type="InterPro" id="IPR054714">
    <property type="entry name" value="GPR158_179_extracellular"/>
</dbReference>
<evidence type="ECO:0000256" key="13">
    <source>
        <dbReference type="ARBA" id="ARBA00023224"/>
    </source>
</evidence>
<dbReference type="Pfam" id="PF22572">
    <property type="entry name" value="GPR158_179_EC"/>
    <property type="match status" value="1"/>
</dbReference>
<feature type="transmembrane region" description="Helical" evidence="18">
    <location>
        <begin position="561"/>
        <end position="581"/>
    </location>
</feature>
<feature type="transmembrane region" description="Helical" evidence="18">
    <location>
        <begin position="507"/>
        <end position="526"/>
    </location>
</feature>
<evidence type="ECO:0000256" key="14">
    <source>
        <dbReference type="ARBA" id="ARBA00023257"/>
    </source>
</evidence>
<feature type="region of interest" description="Disordered" evidence="17">
    <location>
        <begin position="31"/>
        <end position="52"/>
    </location>
</feature>
<accession>A0A3Q4GVX1</accession>
<evidence type="ECO:0000256" key="9">
    <source>
        <dbReference type="ARBA" id="ARBA00023136"/>
    </source>
</evidence>
<dbReference type="GO" id="GO:0043005">
    <property type="term" value="C:neuron projection"/>
    <property type="evidence" value="ECO:0007669"/>
    <property type="project" value="UniProtKB-SubCell"/>
</dbReference>
<keyword evidence="22" id="KW-1185">Reference proteome</keyword>
<keyword evidence="11" id="KW-0675">Receptor</keyword>
<feature type="compositionally biased region" description="Basic and acidic residues" evidence="17">
    <location>
        <begin position="1099"/>
        <end position="1108"/>
    </location>
</feature>
<feature type="region of interest" description="Disordered" evidence="17">
    <location>
        <begin position="805"/>
        <end position="825"/>
    </location>
</feature>
<feature type="transmembrane region" description="Helical" evidence="18">
    <location>
        <begin position="593"/>
        <end position="611"/>
    </location>
</feature>
<evidence type="ECO:0000256" key="19">
    <source>
        <dbReference type="SAM" id="SignalP"/>
    </source>
</evidence>
<feature type="compositionally biased region" description="Basic and acidic residues" evidence="17">
    <location>
        <begin position="1120"/>
        <end position="1131"/>
    </location>
</feature>
<dbReference type="Pfam" id="PF00003">
    <property type="entry name" value="7tm_3"/>
    <property type="match status" value="1"/>
</dbReference>
<evidence type="ECO:0000256" key="12">
    <source>
        <dbReference type="ARBA" id="ARBA00023180"/>
    </source>
</evidence>
<feature type="compositionally biased region" description="Basic and acidic residues" evidence="17">
    <location>
        <begin position="770"/>
        <end position="786"/>
    </location>
</feature>
<dbReference type="InterPro" id="IPR017978">
    <property type="entry name" value="GPCR_3_C"/>
</dbReference>
<evidence type="ECO:0000256" key="18">
    <source>
        <dbReference type="SAM" id="Phobius"/>
    </source>
</evidence>
<keyword evidence="4 18" id="KW-0812">Transmembrane</keyword>
<dbReference type="STRING" id="32507.ENSNBRP00000011398"/>
<dbReference type="OMA" id="TMECKPV"/>
<keyword evidence="5 19" id="KW-0732">Signal</keyword>
<reference evidence="21" key="2">
    <citation type="submission" date="2025-09" db="UniProtKB">
        <authorList>
            <consortium name="Ensembl"/>
        </authorList>
    </citation>
    <scope>IDENTIFICATION</scope>
</reference>
<dbReference type="CDD" id="cd15293">
    <property type="entry name" value="7tmC_GPR158-like"/>
    <property type="match status" value="1"/>
</dbReference>
<feature type="transmembrane region" description="Helical" evidence="18">
    <location>
        <begin position="434"/>
        <end position="455"/>
    </location>
</feature>
<evidence type="ECO:0000256" key="6">
    <source>
        <dbReference type="ARBA" id="ARBA00022989"/>
    </source>
</evidence>
<dbReference type="GO" id="GO:0045211">
    <property type="term" value="C:postsynaptic membrane"/>
    <property type="evidence" value="ECO:0007669"/>
    <property type="project" value="UniProtKB-SubCell"/>
</dbReference>
<evidence type="ECO:0000313" key="22">
    <source>
        <dbReference type="Proteomes" id="UP000261580"/>
    </source>
</evidence>
<evidence type="ECO:0000256" key="2">
    <source>
        <dbReference type="ARBA" id="ARBA00007242"/>
    </source>
</evidence>
<feature type="transmembrane region" description="Helical" evidence="18">
    <location>
        <begin position="964"/>
        <end position="980"/>
    </location>
</feature>
<feature type="region of interest" description="Disordered" evidence="17">
    <location>
        <begin position="742"/>
        <end position="786"/>
    </location>
</feature>
<organism evidence="21 22">
    <name type="scientific">Neolamprologus brichardi</name>
    <name type="common">Fairy cichlid</name>
    <name type="synonym">Lamprologus brichardi</name>
    <dbReference type="NCBI Taxonomy" id="32507"/>
    <lineage>
        <taxon>Eukaryota</taxon>
        <taxon>Metazoa</taxon>
        <taxon>Chordata</taxon>
        <taxon>Craniata</taxon>
        <taxon>Vertebrata</taxon>
        <taxon>Euteleostomi</taxon>
        <taxon>Actinopterygii</taxon>
        <taxon>Neopterygii</taxon>
        <taxon>Teleostei</taxon>
        <taxon>Neoteleostei</taxon>
        <taxon>Acanthomorphata</taxon>
        <taxon>Ovalentaria</taxon>
        <taxon>Cichlomorphae</taxon>
        <taxon>Cichliformes</taxon>
        <taxon>Cichlidae</taxon>
        <taxon>African cichlids</taxon>
        <taxon>Pseudocrenilabrinae</taxon>
        <taxon>Lamprologini</taxon>
        <taxon>Neolamprologus</taxon>
    </lineage>
</organism>
<keyword evidence="6 18" id="KW-1133">Transmembrane helix</keyword>
<feature type="domain" description="G-protein coupled receptors family 3 profile" evidence="20">
    <location>
        <begin position="397"/>
        <end position="647"/>
    </location>
</feature>
<dbReference type="PANTHER" id="PTHR32546">
    <property type="entry name" value="G-PROTEIN COUPLED RECEPTOR 158-RELATED"/>
    <property type="match status" value="1"/>
</dbReference>
<evidence type="ECO:0000256" key="4">
    <source>
        <dbReference type="ARBA" id="ARBA00022692"/>
    </source>
</evidence>
<keyword evidence="3" id="KW-1003">Cell membrane</keyword>
<feature type="transmembrane region" description="Helical" evidence="18">
    <location>
        <begin position="623"/>
        <end position="645"/>
    </location>
</feature>
<dbReference type="PROSITE" id="PS50259">
    <property type="entry name" value="G_PROTEIN_RECEP_F3_4"/>
    <property type="match status" value="1"/>
</dbReference>
<keyword evidence="14" id="KW-0628">Postsynaptic cell membrane</keyword>
<evidence type="ECO:0000256" key="16">
    <source>
        <dbReference type="ARBA" id="ARBA00034104"/>
    </source>
</evidence>
<evidence type="ECO:0000256" key="11">
    <source>
        <dbReference type="ARBA" id="ARBA00023170"/>
    </source>
</evidence>
<keyword evidence="13" id="KW-0807">Transducer</keyword>
<protein>
    <submittedName>
        <fullName evidence="21">G protein-coupled receptor 158b</fullName>
    </submittedName>
</protein>
<evidence type="ECO:0000256" key="1">
    <source>
        <dbReference type="ARBA" id="ARBA00004487"/>
    </source>
</evidence>
<evidence type="ECO:0000256" key="5">
    <source>
        <dbReference type="ARBA" id="ARBA00022729"/>
    </source>
</evidence>
<dbReference type="Gene3D" id="3.30.450.20">
    <property type="entry name" value="PAS domain"/>
    <property type="match status" value="1"/>
</dbReference>
<proteinExistence type="inferred from homology"/>
<dbReference type="Ensembl" id="ENSNBRT00000011720.1">
    <property type="protein sequence ID" value="ENSNBRP00000011398.1"/>
    <property type="gene ID" value="ENSNBRG00000008812.1"/>
</dbReference>
<evidence type="ECO:0000259" key="20">
    <source>
        <dbReference type="PROSITE" id="PS50259"/>
    </source>
</evidence>
<evidence type="ECO:0000313" key="21">
    <source>
        <dbReference type="Ensembl" id="ENSNBRP00000011398.1"/>
    </source>
</evidence>
<keyword evidence="9 18" id="KW-0472">Membrane</keyword>
<feature type="region of interest" description="Disordered" evidence="17">
    <location>
        <begin position="1003"/>
        <end position="1292"/>
    </location>
</feature>
<feature type="transmembrane region" description="Helical" evidence="18">
    <location>
        <begin position="402"/>
        <end position="422"/>
    </location>
</feature>
<dbReference type="GeneTree" id="ENSGT00940000155918"/>
<feature type="chain" id="PRO_5018694482" evidence="19">
    <location>
        <begin position="18"/>
        <end position="1292"/>
    </location>
</feature>
<feature type="compositionally biased region" description="Basic and acidic residues" evidence="17">
    <location>
        <begin position="742"/>
        <end position="762"/>
    </location>
</feature>
<dbReference type="GO" id="GO:0004930">
    <property type="term" value="F:G protein-coupled receptor activity"/>
    <property type="evidence" value="ECO:0007669"/>
    <property type="project" value="UniProtKB-KW"/>
</dbReference>
<feature type="compositionally biased region" description="Low complexity" evidence="17">
    <location>
        <begin position="1020"/>
        <end position="1041"/>
    </location>
</feature>
<evidence type="ECO:0000256" key="8">
    <source>
        <dbReference type="ARBA" id="ARBA00023040"/>
    </source>
</evidence>
<feature type="compositionally biased region" description="Basic and acidic residues" evidence="17">
    <location>
        <begin position="1220"/>
        <end position="1247"/>
    </location>
</feature>
<comment type="similarity">
    <text evidence="2">Belongs to the G-protein coupled receptor 3 family.</text>
</comment>
<reference evidence="21" key="1">
    <citation type="submission" date="2025-08" db="UniProtKB">
        <authorList>
            <consortium name="Ensembl"/>
        </authorList>
    </citation>
    <scope>IDENTIFICATION</scope>
</reference>
<name>A0A3Q4GVX1_NEOBR</name>
<feature type="compositionally biased region" description="Basic and acidic residues" evidence="17">
    <location>
        <begin position="1181"/>
        <end position="1208"/>
    </location>
</feature>
<dbReference type="PANTHER" id="PTHR32546:SF27">
    <property type="entry name" value="G PROTEIN-COUPLED RECEPTOR 158B"/>
    <property type="match status" value="1"/>
</dbReference>
<feature type="compositionally biased region" description="Polar residues" evidence="17">
    <location>
        <begin position="1042"/>
        <end position="1052"/>
    </location>
</feature>
<feature type="compositionally biased region" description="Basic and acidic residues" evidence="17">
    <location>
        <begin position="1059"/>
        <end position="1072"/>
    </location>
</feature>